<dbReference type="SUPFAM" id="SSF109854">
    <property type="entry name" value="DinB/YfiT-like putative metalloenzymes"/>
    <property type="match status" value="1"/>
</dbReference>
<keyword evidence="3" id="KW-1185">Reference proteome</keyword>
<dbReference type="Proteomes" id="UP000637643">
    <property type="component" value="Unassembled WGS sequence"/>
</dbReference>
<reference evidence="2" key="2">
    <citation type="submission" date="2020-09" db="EMBL/GenBank/DDBJ databases">
        <authorList>
            <person name="Sun Q."/>
            <person name="Zhou Y."/>
        </authorList>
    </citation>
    <scope>NUCLEOTIDE SEQUENCE</scope>
    <source>
        <strain evidence="2">CGMCC 1.16134</strain>
    </source>
</reference>
<reference evidence="2" key="1">
    <citation type="journal article" date="2014" name="Int. J. Syst. Evol. Microbiol.">
        <title>Complete genome sequence of Corynebacterium casei LMG S-19264T (=DSM 44701T), isolated from a smear-ripened cheese.</title>
        <authorList>
            <consortium name="US DOE Joint Genome Institute (JGI-PGF)"/>
            <person name="Walter F."/>
            <person name="Albersmeier A."/>
            <person name="Kalinowski J."/>
            <person name="Ruckert C."/>
        </authorList>
    </citation>
    <scope>NUCLEOTIDE SEQUENCE</scope>
    <source>
        <strain evidence="2">CGMCC 1.16134</strain>
    </source>
</reference>
<name>A0A917FGW3_9BACL</name>
<comment type="caution">
    <text evidence="2">The sequence shown here is derived from an EMBL/GenBank/DDBJ whole genome shotgun (WGS) entry which is preliminary data.</text>
</comment>
<dbReference type="InterPro" id="IPR034660">
    <property type="entry name" value="DinB/YfiT-like"/>
</dbReference>
<dbReference type="Gene3D" id="1.20.120.450">
    <property type="entry name" value="dinb family like domain"/>
    <property type="match status" value="1"/>
</dbReference>
<evidence type="ECO:0000313" key="2">
    <source>
        <dbReference type="EMBL" id="GGF76504.1"/>
    </source>
</evidence>
<dbReference type="EMBL" id="BMKR01000007">
    <property type="protein sequence ID" value="GGF76504.1"/>
    <property type="molecule type" value="Genomic_DNA"/>
</dbReference>
<sequence>MLLEQQSQQVLAMFGGLSEEKGDYRYAPGKWSIKEVLGHLIDTERIMSYRLLRIARGDKTPLAGFEEGDYVAAAGFGRFTLQELLGQYKAVRESTLALVASLPEEVSTLAGTANGNPISARAQAAILIGHELHHLNIIRERYLQ</sequence>
<dbReference type="AlphaFoldDB" id="A0A917FGW3"/>
<accession>A0A917FGW3</accession>
<feature type="domain" description="DinB-like" evidence="1">
    <location>
        <begin position="3"/>
        <end position="138"/>
    </location>
</feature>
<proteinExistence type="predicted"/>
<evidence type="ECO:0000313" key="3">
    <source>
        <dbReference type="Proteomes" id="UP000637643"/>
    </source>
</evidence>
<organism evidence="2 3">
    <name type="scientific">Paenibacillus albidus</name>
    <dbReference type="NCBI Taxonomy" id="2041023"/>
    <lineage>
        <taxon>Bacteria</taxon>
        <taxon>Bacillati</taxon>
        <taxon>Bacillota</taxon>
        <taxon>Bacilli</taxon>
        <taxon>Bacillales</taxon>
        <taxon>Paenibacillaceae</taxon>
        <taxon>Paenibacillus</taxon>
    </lineage>
</organism>
<dbReference type="Pfam" id="PF12867">
    <property type="entry name" value="DinB_2"/>
    <property type="match status" value="1"/>
</dbReference>
<evidence type="ECO:0000259" key="1">
    <source>
        <dbReference type="Pfam" id="PF12867"/>
    </source>
</evidence>
<dbReference type="InterPro" id="IPR024775">
    <property type="entry name" value="DinB-like"/>
</dbReference>
<protein>
    <recommendedName>
        <fullName evidence="1">DinB-like domain-containing protein</fullName>
    </recommendedName>
</protein>
<gene>
    <name evidence="2" type="ORF">GCM10010912_21990</name>
</gene>